<evidence type="ECO:0000256" key="13">
    <source>
        <dbReference type="ARBA" id="ARBA00023075"/>
    </source>
</evidence>
<comment type="similarity">
    <text evidence="16">Belongs to the RnfG family.</text>
</comment>
<evidence type="ECO:0000313" key="20">
    <source>
        <dbReference type="Proteomes" id="UP001210339"/>
    </source>
</evidence>
<evidence type="ECO:0000256" key="15">
    <source>
        <dbReference type="ARBA" id="ARBA00023201"/>
    </source>
</evidence>
<dbReference type="PANTHER" id="PTHR37838">
    <property type="entry name" value="NA(+)-TRANSLOCATING NADH-QUINONE REDUCTASE SUBUNIT C"/>
    <property type="match status" value="1"/>
</dbReference>
<evidence type="ECO:0000256" key="2">
    <source>
        <dbReference type="ARBA" id="ARBA00022475"/>
    </source>
</evidence>
<organism evidence="19 20">
    <name type="scientific">Peptoniphilus equinus</name>
    <dbReference type="NCBI Taxonomy" id="3016343"/>
    <lineage>
        <taxon>Bacteria</taxon>
        <taxon>Bacillati</taxon>
        <taxon>Bacillota</taxon>
        <taxon>Tissierellia</taxon>
        <taxon>Tissierellales</taxon>
        <taxon>Peptoniphilaceae</taxon>
        <taxon>Peptoniphilus</taxon>
    </lineage>
</organism>
<keyword evidence="9 16" id="KW-1133">Transmembrane helix</keyword>
<accession>A0ABY7QTF2</accession>
<evidence type="ECO:0000256" key="7">
    <source>
        <dbReference type="ARBA" id="ARBA00022692"/>
    </source>
</evidence>
<dbReference type="InterPro" id="IPR007329">
    <property type="entry name" value="FMN-bd"/>
</dbReference>
<comment type="subunit">
    <text evidence="16">The complex is composed of six subunits: RnfA, RnfB, RnfC, RnfD, RnfE and RnfG.</text>
</comment>
<keyword evidence="7 16" id="KW-0812">Transmembrane</keyword>
<evidence type="ECO:0000256" key="4">
    <source>
        <dbReference type="ARBA" id="ARBA00022553"/>
    </source>
</evidence>
<keyword evidence="16" id="KW-0249">Electron transport</keyword>
<dbReference type="InterPro" id="IPR010204">
    <property type="entry name" value="NqrC"/>
</dbReference>
<dbReference type="HAMAP" id="MF_00479">
    <property type="entry name" value="RsxG_RnfG"/>
    <property type="match status" value="1"/>
</dbReference>
<keyword evidence="11" id="KW-0915">Sodium</keyword>
<evidence type="ECO:0000256" key="1">
    <source>
        <dbReference type="ARBA" id="ARBA00022448"/>
    </source>
</evidence>
<comment type="function">
    <text evidence="16">Part of a membrane-bound complex that couples electron transfer with translocation of ions across the membrane.</text>
</comment>
<evidence type="ECO:0000259" key="18">
    <source>
        <dbReference type="SMART" id="SM00900"/>
    </source>
</evidence>
<keyword evidence="4 16" id="KW-0597">Phosphoprotein</keyword>
<evidence type="ECO:0000256" key="12">
    <source>
        <dbReference type="ARBA" id="ARBA00023065"/>
    </source>
</evidence>
<dbReference type="InterPro" id="IPR010209">
    <property type="entry name" value="Ion_transpt_RnfG/RsxG"/>
</dbReference>
<keyword evidence="14 16" id="KW-0472">Membrane</keyword>
<keyword evidence="3" id="KW-0997">Cell inner membrane</keyword>
<name>A0ABY7QTF2_9FIRM</name>
<feature type="transmembrane region" description="Helical" evidence="17">
    <location>
        <begin position="12"/>
        <end position="32"/>
    </location>
</feature>
<evidence type="ECO:0000256" key="14">
    <source>
        <dbReference type="ARBA" id="ARBA00023136"/>
    </source>
</evidence>
<evidence type="ECO:0000256" key="11">
    <source>
        <dbReference type="ARBA" id="ARBA00023053"/>
    </source>
</evidence>
<evidence type="ECO:0000313" key="19">
    <source>
        <dbReference type="EMBL" id="WBW50076.1"/>
    </source>
</evidence>
<comment type="cofactor">
    <cofactor evidence="16">
        <name>FMN</name>
        <dbReference type="ChEBI" id="CHEBI:58210"/>
    </cofactor>
</comment>
<keyword evidence="15" id="KW-0739">Sodium transport</keyword>
<dbReference type="SMART" id="SM00900">
    <property type="entry name" value="FMN_bind"/>
    <property type="match status" value="1"/>
</dbReference>
<gene>
    <name evidence="16" type="primary">rnfG</name>
    <name evidence="19" type="ORF">O6R05_00505</name>
</gene>
<reference evidence="19 20" key="1">
    <citation type="submission" date="2023-01" db="EMBL/GenBank/DDBJ databases">
        <authorList>
            <person name="Lee S.H."/>
            <person name="Jung H.S."/>
            <person name="Yun J.U."/>
        </authorList>
    </citation>
    <scope>NUCLEOTIDE SEQUENCE [LARGE SCALE GENOMIC DNA]</scope>
    <source>
        <strain evidence="19 20">CBA3646</strain>
    </source>
</reference>
<feature type="modified residue" description="FMN phosphoryl threonine" evidence="16">
    <location>
        <position position="182"/>
    </location>
</feature>
<keyword evidence="5 16" id="KW-0285">Flavoprotein</keyword>
<feature type="domain" description="FMN-binding" evidence="18">
    <location>
        <begin position="106"/>
        <end position="199"/>
    </location>
</feature>
<evidence type="ECO:0000256" key="6">
    <source>
        <dbReference type="ARBA" id="ARBA00022643"/>
    </source>
</evidence>
<evidence type="ECO:0000256" key="10">
    <source>
        <dbReference type="ARBA" id="ARBA00023027"/>
    </source>
</evidence>
<protein>
    <recommendedName>
        <fullName evidence="16">Ion-translocating oxidoreductase complex subunit G</fullName>
        <ecNumber evidence="16">7.-.-.-</ecNumber>
    </recommendedName>
    <alternativeName>
        <fullName evidence="16">Rnf electron transport complex subunit G</fullName>
    </alternativeName>
</protein>
<dbReference type="EC" id="7.-.-.-" evidence="16"/>
<dbReference type="RefSeq" id="WP_271191607.1">
    <property type="nucleotide sequence ID" value="NZ_CP115667.1"/>
</dbReference>
<keyword evidence="10" id="KW-0520">NAD</keyword>
<keyword evidence="8 16" id="KW-1278">Translocase</keyword>
<keyword evidence="13" id="KW-0830">Ubiquinone</keyword>
<dbReference type="Pfam" id="PF04205">
    <property type="entry name" value="FMN_bind"/>
    <property type="match status" value="1"/>
</dbReference>
<evidence type="ECO:0000256" key="17">
    <source>
        <dbReference type="SAM" id="Phobius"/>
    </source>
</evidence>
<keyword evidence="6 16" id="KW-0288">FMN</keyword>
<keyword evidence="1 16" id="KW-0813">Transport</keyword>
<dbReference type="PIRSF" id="PIRSF006091">
    <property type="entry name" value="E_trnsport_RnfG"/>
    <property type="match status" value="1"/>
</dbReference>
<evidence type="ECO:0000256" key="8">
    <source>
        <dbReference type="ARBA" id="ARBA00022967"/>
    </source>
</evidence>
<evidence type="ECO:0000256" key="5">
    <source>
        <dbReference type="ARBA" id="ARBA00022630"/>
    </source>
</evidence>
<evidence type="ECO:0000256" key="3">
    <source>
        <dbReference type="ARBA" id="ARBA00022519"/>
    </source>
</evidence>
<keyword evidence="2 16" id="KW-1003">Cell membrane</keyword>
<dbReference type="Proteomes" id="UP001210339">
    <property type="component" value="Chromosome"/>
</dbReference>
<proteinExistence type="inferred from homology"/>
<keyword evidence="20" id="KW-1185">Reference proteome</keyword>
<dbReference type="EMBL" id="CP115667">
    <property type="protein sequence ID" value="WBW50076.1"/>
    <property type="molecule type" value="Genomic_DNA"/>
</dbReference>
<sequence length="207" mass="22656">MKKEKQSIAYPVIFLSVLTLVYIFVLAGLDFMTKDVVAQNQALELEKKILYVFNLQDDYTTDDEARALFSERVTTVSETVDGEAKTYALLDGDKEIAYAVPFAGPGLWGSITGYLGVNSDFTTLTGIEFITQSETPGLGGRIAEEAYKAQYRGLDISAASDKLFVINRPAPGGNIDAITGATQTSKFVVNMVNDDLDTFLKEVRHGE</sequence>
<comment type="subcellular location">
    <subcellularLocation>
        <location evidence="16">Cell membrane</location>
        <topology evidence="16">Single-pass membrane protein</topology>
    </subcellularLocation>
</comment>
<keyword evidence="12" id="KW-0406">Ion transport</keyword>
<evidence type="ECO:0000256" key="9">
    <source>
        <dbReference type="ARBA" id="ARBA00022989"/>
    </source>
</evidence>
<evidence type="ECO:0000256" key="16">
    <source>
        <dbReference type="HAMAP-Rule" id="MF_00479"/>
    </source>
</evidence>
<dbReference type="PANTHER" id="PTHR37838:SF1">
    <property type="entry name" value="NA(+)-TRANSLOCATING NADH-QUINONE REDUCTASE SUBUNIT C"/>
    <property type="match status" value="1"/>
</dbReference>